<keyword evidence="9" id="KW-1185">Reference proteome</keyword>
<dbReference type="InterPro" id="IPR005151">
    <property type="entry name" value="Tail-specific_protease"/>
</dbReference>
<dbReference type="GO" id="GO:0030288">
    <property type="term" value="C:outer membrane-bounded periplasmic space"/>
    <property type="evidence" value="ECO:0007669"/>
    <property type="project" value="TreeGrafter"/>
</dbReference>
<protein>
    <submittedName>
        <fullName evidence="8">Carboxyl-terminal processing protease</fullName>
    </submittedName>
</protein>
<dbReference type="InterPro" id="IPR040573">
    <property type="entry name" value="TSP_N"/>
</dbReference>
<dbReference type="Pfam" id="PF03572">
    <property type="entry name" value="Peptidase_S41"/>
    <property type="match status" value="1"/>
</dbReference>
<evidence type="ECO:0000259" key="7">
    <source>
        <dbReference type="PROSITE" id="PS50106"/>
    </source>
</evidence>
<feature type="domain" description="PDZ" evidence="7">
    <location>
        <begin position="238"/>
        <end position="315"/>
    </location>
</feature>
<dbReference type="AlphaFoldDB" id="A0A1H9KRN3"/>
<dbReference type="SMART" id="SM00228">
    <property type="entry name" value="PDZ"/>
    <property type="match status" value="1"/>
</dbReference>
<dbReference type="EMBL" id="FOGG01000003">
    <property type="protein sequence ID" value="SER01738.1"/>
    <property type="molecule type" value="Genomic_DNA"/>
</dbReference>
<name>A0A1H9KRN3_9SPHI</name>
<dbReference type="GO" id="GO:0004175">
    <property type="term" value="F:endopeptidase activity"/>
    <property type="evidence" value="ECO:0007669"/>
    <property type="project" value="TreeGrafter"/>
</dbReference>
<dbReference type="SUPFAM" id="SSF50156">
    <property type="entry name" value="PDZ domain-like"/>
    <property type="match status" value="1"/>
</dbReference>
<dbReference type="PANTHER" id="PTHR32060:SF22">
    <property type="entry name" value="CARBOXYL-TERMINAL-PROCESSING PEPTIDASE 3, CHLOROPLASTIC"/>
    <property type="match status" value="1"/>
</dbReference>
<dbReference type="InterPro" id="IPR029045">
    <property type="entry name" value="ClpP/crotonase-like_dom_sf"/>
</dbReference>
<dbReference type="STRING" id="390241.SAMN04488023_103116"/>
<dbReference type="CDD" id="cd07560">
    <property type="entry name" value="Peptidase_S41_CPP"/>
    <property type="match status" value="1"/>
</dbReference>
<evidence type="ECO:0000313" key="9">
    <source>
        <dbReference type="Proteomes" id="UP000199572"/>
    </source>
</evidence>
<gene>
    <name evidence="8" type="ORF">SAMN04488023_103116</name>
</gene>
<evidence type="ECO:0000256" key="2">
    <source>
        <dbReference type="ARBA" id="ARBA00022670"/>
    </source>
</evidence>
<dbReference type="GO" id="GO:0008236">
    <property type="term" value="F:serine-type peptidase activity"/>
    <property type="evidence" value="ECO:0007669"/>
    <property type="project" value="UniProtKB-KW"/>
</dbReference>
<dbReference type="Gene3D" id="2.30.42.10">
    <property type="match status" value="1"/>
</dbReference>
<evidence type="ECO:0000256" key="6">
    <source>
        <dbReference type="SAM" id="SignalP"/>
    </source>
</evidence>
<feature type="signal peptide" evidence="6">
    <location>
        <begin position="1"/>
        <end position="30"/>
    </location>
</feature>
<evidence type="ECO:0000256" key="5">
    <source>
        <dbReference type="RuleBase" id="RU004404"/>
    </source>
</evidence>
<dbReference type="Proteomes" id="UP000199572">
    <property type="component" value="Unassembled WGS sequence"/>
</dbReference>
<sequence length="690" mass="76484">MTKTNYFTRTRYFTGAAIACAVLLPLLAKAQEPSAGEIQKATILAVVKNLKENHVHPKPIDDNFSKTIWKKFLEGLDPNKDVFLKSDFEDLKQYQLTVDEALNEGNAVFFNAAFERYQQRLHAAAEGYQKVLSTPFDFTLKESVQLYGKLRDYASTETELQNVWRQRAKYLVLRKMMELDKTKMNSPELEKQARTKIERWLSNSFKNLTGPTAQSERFSQFLSTVTLQVEPHTQYIAPVQLKMIDASMAKRFYGIGLELQEKEGDVFVKTVRPGGMAMRSGKIEANDRIVSISNTAGEMVDVVGMSGVEVGGMIRGDKDTRVSLGLMTANGTLKTVSLMRAEINEEETKAKSAIIEKNGKKIGYLFLREFYVDVNNPKGAHAAIDFRAELLKLKEAKVAGVVVDLRDNPGGSLDEVVDIAGFFLGAGPKVLVKEVNALFTPTTTEPALYTGPLVVMMNEHSASASEIFAAAIQDHKRGLIIGAPASFGKGTAQPTLPMGKMGDRKKGIPNISYGSLRISQFQFYRVTGASTQSKGVLSDIVLPGKLAYLESREKYRDAALAWDSISPAAYQPVRAVASWNKMKNLGRAAVGQINIFKNIDEKSKLLAEEQLKSVSLNPAEFVKQQQVLLNYTKQIDAASQLPANRRLKVLATPNGGTAVKDWYAKWTKELSTDIYIDKSIDIINSVMTVK</sequence>
<dbReference type="InterPro" id="IPR001478">
    <property type="entry name" value="PDZ"/>
</dbReference>
<evidence type="ECO:0000256" key="1">
    <source>
        <dbReference type="ARBA" id="ARBA00009179"/>
    </source>
</evidence>
<comment type="similarity">
    <text evidence="1 5">Belongs to the peptidase S41A family.</text>
</comment>
<dbReference type="GO" id="GO:0007165">
    <property type="term" value="P:signal transduction"/>
    <property type="evidence" value="ECO:0007669"/>
    <property type="project" value="TreeGrafter"/>
</dbReference>
<dbReference type="Pfam" id="PF11818">
    <property type="entry name" value="DUF3340"/>
    <property type="match status" value="1"/>
</dbReference>
<evidence type="ECO:0000256" key="3">
    <source>
        <dbReference type="ARBA" id="ARBA00022801"/>
    </source>
</evidence>
<dbReference type="InterPro" id="IPR004447">
    <property type="entry name" value="Peptidase_S41A"/>
</dbReference>
<accession>A0A1H9KRN3</accession>
<dbReference type="Gene3D" id="3.90.226.10">
    <property type="entry name" value="2-enoyl-CoA Hydratase, Chain A, domain 1"/>
    <property type="match status" value="1"/>
</dbReference>
<dbReference type="InterPro" id="IPR036034">
    <property type="entry name" value="PDZ_sf"/>
</dbReference>
<evidence type="ECO:0000256" key="4">
    <source>
        <dbReference type="ARBA" id="ARBA00022825"/>
    </source>
</evidence>
<reference evidence="8 9" key="1">
    <citation type="submission" date="2016-10" db="EMBL/GenBank/DDBJ databases">
        <authorList>
            <person name="de Groot N.N."/>
        </authorList>
    </citation>
    <scope>NUCLEOTIDE SEQUENCE [LARGE SCALE GENOMIC DNA]</scope>
    <source>
        <strain evidence="8 9">DSM 18610</strain>
    </source>
</reference>
<organism evidence="8 9">
    <name type="scientific">Pedobacter rhizosphaerae</name>
    <dbReference type="NCBI Taxonomy" id="390241"/>
    <lineage>
        <taxon>Bacteria</taxon>
        <taxon>Pseudomonadati</taxon>
        <taxon>Bacteroidota</taxon>
        <taxon>Sphingobacteriia</taxon>
        <taxon>Sphingobacteriales</taxon>
        <taxon>Sphingobacteriaceae</taxon>
        <taxon>Pedobacter</taxon>
    </lineage>
</organism>
<keyword evidence="4 5" id="KW-0720">Serine protease</keyword>
<dbReference type="GO" id="GO:0006508">
    <property type="term" value="P:proteolysis"/>
    <property type="evidence" value="ECO:0007669"/>
    <property type="project" value="UniProtKB-KW"/>
</dbReference>
<dbReference type="PROSITE" id="PS50106">
    <property type="entry name" value="PDZ"/>
    <property type="match status" value="1"/>
</dbReference>
<keyword evidence="6" id="KW-0732">Signal</keyword>
<proteinExistence type="inferred from homology"/>
<keyword evidence="2 5" id="KW-0645">Protease</keyword>
<evidence type="ECO:0000313" key="8">
    <source>
        <dbReference type="EMBL" id="SER01738.1"/>
    </source>
</evidence>
<dbReference type="Pfam" id="PF00595">
    <property type="entry name" value="PDZ"/>
    <property type="match status" value="1"/>
</dbReference>
<dbReference type="Pfam" id="PF17804">
    <property type="entry name" value="TSP_NTD"/>
    <property type="match status" value="1"/>
</dbReference>
<dbReference type="OrthoDB" id="9812068at2"/>
<dbReference type="SMART" id="SM00245">
    <property type="entry name" value="TSPc"/>
    <property type="match status" value="1"/>
</dbReference>
<dbReference type="InterPro" id="IPR020992">
    <property type="entry name" value="Tail_Prtase_C"/>
</dbReference>
<keyword evidence="3 5" id="KW-0378">Hydrolase</keyword>
<dbReference type="RefSeq" id="WP_090881514.1">
    <property type="nucleotide sequence ID" value="NZ_FOGG01000003.1"/>
</dbReference>
<dbReference type="PANTHER" id="PTHR32060">
    <property type="entry name" value="TAIL-SPECIFIC PROTEASE"/>
    <property type="match status" value="1"/>
</dbReference>
<feature type="chain" id="PRO_5011640396" evidence="6">
    <location>
        <begin position="31"/>
        <end position="690"/>
    </location>
</feature>
<dbReference type="SUPFAM" id="SSF52096">
    <property type="entry name" value="ClpP/crotonase"/>
    <property type="match status" value="1"/>
</dbReference>
<dbReference type="NCBIfam" id="TIGR00225">
    <property type="entry name" value="prc"/>
    <property type="match status" value="1"/>
</dbReference>